<comment type="caution">
    <text evidence="5">The sequence shown here is derived from an EMBL/GenBank/DDBJ whole genome shotgun (WGS) entry which is preliminary data.</text>
</comment>
<dbReference type="GO" id="GO:0005524">
    <property type="term" value="F:ATP binding"/>
    <property type="evidence" value="ECO:0007669"/>
    <property type="project" value="UniProtKB-KW"/>
</dbReference>
<sequence>MAVHQPPWTLPTRKAEEPVLRVYNSLTRTKTEFVATNGRLVKWYNCGPTVYDASHMGHARNYVTQDILRRIMTDYFGYDVHFVMNITDIDDKIIKRGRETHLIAKFRSETTSLSPELVEQIQGAWVVARRGRRGQHS</sequence>
<evidence type="ECO:0000256" key="1">
    <source>
        <dbReference type="ARBA" id="ARBA00022598"/>
    </source>
</evidence>
<dbReference type="SUPFAM" id="SSF52374">
    <property type="entry name" value="Nucleotidylyl transferase"/>
    <property type="match status" value="1"/>
</dbReference>
<proteinExistence type="predicted"/>
<reference evidence="5 6" key="1">
    <citation type="submission" date="2016-03" db="EMBL/GenBank/DDBJ databases">
        <title>Whole genome sequencing of Grifola frondosa 9006-11.</title>
        <authorList>
            <person name="Min B."/>
            <person name="Park H."/>
            <person name="Kim J.-G."/>
            <person name="Cho H."/>
            <person name="Oh Y.-L."/>
            <person name="Kong W.-S."/>
            <person name="Choi I.-G."/>
        </authorList>
    </citation>
    <scope>NUCLEOTIDE SEQUENCE [LARGE SCALE GENOMIC DNA]</scope>
    <source>
        <strain evidence="5 6">9006-11</strain>
    </source>
</reference>
<dbReference type="Proteomes" id="UP000092993">
    <property type="component" value="Unassembled WGS sequence"/>
</dbReference>
<dbReference type="STRING" id="5627.A0A1C7M3I6"/>
<name>A0A1C7M3I6_GRIFR</name>
<dbReference type="GO" id="GO:0006423">
    <property type="term" value="P:cysteinyl-tRNA aminoacylation"/>
    <property type="evidence" value="ECO:0007669"/>
    <property type="project" value="TreeGrafter"/>
</dbReference>
<gene>
    <name evidence="5" type="primary">Aats-cys</name>
    <name evidence="5" type="ORF">A0H81_09336</name>
</gene>
<evidence type="ECO:0000256" key="2">
    <source>
        <dbReference type="ARBA" id="ARBA00022741"/>
    </source>
</evidence>
<accession>A0A1C7M3I6</accession>
<dbReference type="GO" id="GO:0005737">
    <property type="term" value="C:cytoplasm"/>
    <property type="evidence" value="ECO:0007669"/>
    <property type="project" value="TreeGrafter"/>
</dbReference>
<dbReference type="AlphaFoldDB" id="A0A1C7M3I6"/>
<organism evidence="5 6">
    <name type="scientific">Grifola frondosa</name>
    <name type="common">Maitake</name>
    <name type="synonym">Polyporus frondosus</name>
    <dbReference type="NCBI Taxonomy" id="5627"/>
    <lineage>
        <taxon>Eukaryota</taxon>
        <taxon>Fungi</taxon>
        <taxon>Dikarya</taxon>
        <taxon>Basidiomycota</taxon>
        <taxon>Agaricomycotina</taxon>
        <taxon>Agaricomycetes</taxon>
        <taxon>Polyporales</taxon>
        <taxon>Grifolaceae</taxon>
        <taxon>Grifola</taxon>
    </lineage>
</organism>
<dbReference type="InterPro" id="IPR014729">
    <property type="entry name" value="Rossmann-like_a/b/a_fold"/>
</dbReference>
<dbReference type="Pfam" id="PF01406">
    <property type="entry name" value="tRNA-synt_1e"/>
    <property type="match status" value="1"/>
</dbReference>
<dbReference type="InterPro" id="IPR024909">
    <property type="entry name" value="Cys-tRNA/MSH_ligase"/>
</dbReference>
<keyword evidence="1 5" id="KW-0436">Ligase</keyword>
<dbReference type="PANTHER" id="PTHR10890">
    <property type="entry name" value="CYSTEINYL-TRNA SYNTHETASE"/>
    <property type="match status" value="1"/>
</dbReference>
<dbReference type="PRINTS" id="PR00983">
    <property type="entry name" value="TRNASYNTHCYS"/>
</dbReference>
<dbReference type="InterPro" id="IPR032678">
    <property type="entry name" value="tRNA-synt_1_cat_dom"/>
</dbReference>
<dbReference type="OrthoDB" id="438179at2759"/>
<keyword evidence="2" id="KW-0547">Nucleotide-binding</keyword>
<dbReference type="GO" id="GO:0004817">
    <property type="term" value="F:cysteine-tRNA ligase activity"/>
    <property type="evidence" value="ECO:0007669"/>
    <property type="project" value="TreeGrafter"/>
</dbReference>
<evidence type="ECO:0000256" key="3">
    <source>
        <dbReference type="ARBA" id="ARBA00022840"/>
    </source>
</evidence>
<protein>
    <submittedName>
        <fullName evidence="5">Cysteine--tRNA ligase, cytoplasmic</fullName>
    </submittedName>
</protein>
<evidence type="ECO:0000259" key="4">
    <source>
        <dbReference type="Pfam" id="PF01406"/>
    </source>
</evidence>
<keyword evidence="6" id="KW-1185">Reference proteome</keyword>
<dbReference type="PANTHER" id="PTHR10890:SF3">
    <property type="entry name" value="CYSTEINE--TRNA LIGASE, CYTOPLASMIC"/>
    <property type="match status" value="1"/>
</dbReference>
<dbReference type="Gene3D" id="3.40.50.620">
    <property type="entry name" value="HUPs"/>
    <property type="match status" value="1"/>
</dbReference>
<evidence type="ECO:0000313" key="5">
    <source>
        <dbReference type="EMBL" id="OBZ70919.1"/>
    </source>
</evidence>
<feature type="domain" description="tRNA synthetases class I catalytic" evidence="4">
    <location>
        <begin position="35"/>
        <end position="103"/>
    </location>
</feature>
<keyword evidence="3" id="KW-0067">ATP-binding</keyword>
<dbReference type="EMBL" id="LUGG01000013">
    <property type="protein sequence ID" value="OBZ70919.1"/>
    <property type="molecule type" value="Genomic_DNA"/>
</dbReference>
<evidence type="ECO:0000313" key="6">
    <source>
        <dbReference type="Proteomes" id="UP000092993"/>
    </source>
</evidence>